<dbReference type="Proteomes" id="UP000027284">
    <property type="component" value="Unassembled WGS sequence"/>
</dbReference>
<accession>A0A062XZX2</accession>
<feature type="non-terminal residue" evidence="1">
    <location>
        <position position="1"/>
    </location>
</feature>
<protein>
    <recommendedName>
        <fullName evidence="3">Nucleotide pyrophosphatase</fullName>
    </recommendedName>
</protein>
<evidence type="ECO:0000313" key="1">
    <source>
        <dbReference type="EMBL" id="KDA54065.1"/>
    </source>
</evidence>
<dbReference type="AlphaFoldDB" id="A0A062XZX2"/>
<dbReference type="Gene3D" id="3.40.720.10">
    <property type="entry name" value="Alkaline Phosphatase, subunit A"/>
    <property type="match status" value="1"/>
</dbReference>
<name>A0A062XZX2_9BACT</name>
<dbReference type="RefSeq" id="WP_038048338.1">
    <property type="nucleotide sequence ID" value="NZ_JMFG01000012.1"/>
</dbReference>
<dbReference type="Pfam" id="PF01663">
    <property type="entry name" value="Phosphodiest"/>
    <property type="match status" value="1"/>
</dbReference>
<organism evidence="1 2">
    <name type="scientific">Thermoanaerobaculum aquaticum</name>
    <dbReference type="NCBI Taxonomy" id="1312852"/>
    <lineage>
        <taxon>Bacteria</taxon>
        <taxon>Pseudomonadati</taxon>
        <taxon>Acidobacteriota</taxon>
        <taxon>Thermoanaerobaculia</taxon>
        <taxon>Thermoanaerobaculales</taxon>
        <taxon>Thermoanaerobaculaceae</taxon>
        <taxon>Thermoanaerobaculum</taxon>
    </lineage>
</organism>
<dbReference type="STRING" id="1312852.EG19_01140"/>
<dbReference type="OrthoDB" id="9779418at2"/>
<gene>
    <name evidence="1" type="ORF">EG19_01140</name>
</gene>
<evidence type="ECO:0008006" key="3">
    <source>
        <dbReference type="Google" id="ProtNLM"/>
    </source>
</evidence>
<dbReference type="InterPro" id="IPR017850">
    <property type="entry name" value="Alkaline_phosphatase_core_sf"/>
</dbReference>
<dbReference type="InterPro" id="IPR002591">
    <property type="entry name" value="Phosphodiest/P_Trfase"/>
</dbReference>
<comment type="caution">
    <text evidence="1">The sequence shown here is derived from an EMBL/GenBank/DDBJ whole genome shotgun (WGS) entry which is preliminary data.</text>
</comment>
<reference evidence="1 2" key="1">
    <citation type="submission" date="2014-04" db="EMBL/GenBank/DDBJ databases">
        <title>The Genome Sequence of Thermoanaerobaculum aquaticum MP-01, The First Cultivated Group 23 Acidobacterium.</title>
        <authorList>
            <person name="Stamps B.W."/>
            <person name="Losey N.A."/>
            <person name="Lawson P.A."/>
            <person name="Stevenson B.S."/>
        </authorList>
    </citation>
    <scope>NUCLEOTIDE SEQUENCE [LARGE SCALE GENOMIC DNA]</scope>
    <source>
        <strain evidence="1 2">MP-01</strain>
    </source>
</reference>
<proteinExistence type="predicted"/>
<keyword evidence="2" id="KW-1185">Reference proteome</keyword>
<dbReference type="SUPFAM" id="SSF53649">
    <property type="entry name" value="Alkaline phosphatase-like"/>
    <property type="match status" value="1"/>
</dbReference>
<sequence length="534" mass="59972">AIPQVESRRSGTPFWQLAGEAGMPATVVRVPVTFPAKAFPHGHLLAGLGVPDLRGRIGSPAYYTTDPGFVPGYDNEFSIEVVKLPPGQSHWVTKILGPQDRLFGSGSYLESPLLLTLSADGRKLELQTCGQKVTLAVGEWSPWVKVCFQFNPLVRVTGWSRFKLLSLEPHLKLYLQPINPDPLRTPPGFDLSAPRSWAAELFRQLGPFKTVGWAIDTWAPSEKVVDEQTFMEDIQHTEGEEFRRLLRRFLASQDTLLVHYFEFTDRVGHILWRALDPQNPAYPGPEAPRFAGYVEQAYQLMDEIVGEVQEQLGPQDVLLVLSDHGFSTWRRSFHINTWLAREGYLALTAPSGQVENLENLFNRGQFWPNVDWGRTRAYHLGLGGLYINLAGRERFGTVAPGEEYEALRRELAARLEALVDPATGAHPVSRVFLREQVYQSFDPKLIPDLIVTTSQGYRISWQSALGGMPDRLFEDNARVWSGDHCTLDPAVVPGVLFVNRPLLRRDLSMLDVYPTLLKLLGVRSSEPLSGHVFL</sequence>
<evidence type="ECO:0000313" key="2">
    <source>
        <dbReference type="Proteomes" id="UP000027284"/>
    </source>
</evidence>
<dbReference type="EMBL" id="JMFG01000012">
    <property type="protein sequence ID" value="KDA54065.1"/>
    <property type="molecule type" value="Genomic_DNA"/>
</dbReference>